<evidence type="ECO:0000313" key="1">
    <source>
        <dbReference type="EnsemblMetazoa" id="AALB009511-PA"/>
    </source>
</evidence>
<dbReference type="AlphaFoldDB" id="A0A182FSI2"/>
<name>A0A182FSI2_ANOAL</name>
<evidence type="ECO:0000313" key="2">
    <source>
        <dbReference type="Proteomes" id="UP000069272"/>
    </source>
</evidence>
<dbReference type="Proteomes" id="UP000069272">
    <property type="component" value="Chromosome 2R"/>
</dbReference>
<reference evidence="1 2" key="1">
    <citation type="journal article" date="2017" name="G3 (Bethesda)">
        <title>The Physical Genome Mapping of Anopheles albimanus Corrected Scaffold Misassemblies and Identified Interarm Rearrangements in Genus Anopheles.</title>
        <authorList>
            <person name="Artemov G.N."/>
            <person name="Peery A.N."/>
            <person name="Jiang X."/>
            <person name="Tu Z."/>
            <person name="Stegniy V.N."/>
            <person name="Sharakhova M.V."/>
            <person name="Sharakhov I.V."/>
        </authorList>
    </citation>
    <scope>NUCLEOTIDE SEQUENCE [LARGE SCALE GENOMIC DNA]</scope>
    <source>
        <strain evidence="1 2">ALBI9_A</strain>
    </source>
</reference>
<accession>A0A182FSI2</accession>
<keyword evidence="2" id="KW-1185">Reference proteome</keyword>
<dbReference type="EnsemblMetazoa" id="AALB009511-RA">
    <property type="protein sequence ID" value="AALB009511-PA"/>
    <property type="gene ID" value="AALB009511"/>
</dbReference>
<sequence length="89" mass="9905">MTGASAASPPRYRTHGYSFRISALHQGTKKRGNLTGLLILKVEKLNRGKELFLHAKARSRSRRTTIILRTTSPFVSSHRGAKAQPSGYR</sequence>
<protein>
    <submittedName>
        <fullName evidence="1">Uncharacterized protein</fullName>
    </submittedName>
</protein>
<organism evidence="1 2">
    <name type="scientific">Anopheles albimanus</name>
    <name type="common">New world malaria mosquito</name>
    <dbReference type="NCBI Taxonomy" id="7167"/>
    <lineage>
        <taxon>Eukaryota</taxon>
        <taxon>Metazoa</taxon>
        <taxon>Ecdysozoa</taxon>
        <taxon>Arthropoda</taxon>
        <taxon>Hexapoda</taxon>
        <taxon>Insecta</taxon>
        <taxon>Pterygota</taxon>
        <taxon>Neoptera</taxon>
        <taxon>Endopterygota</taxon>
        <taxon>Diptera</taxon>
        <taxon>Nematocera</taxon>
        <taxon>Culicoidea</taxon>
        <taxon>Culicidae</taxon>
        <taxon>Anophelinae</taxon>
        <taxon>Anopheles</taxon>
    </lineage>
</organism>
<dbReference type="VEuPathDB" id="VectorBase:AALB009511"/>
<reference evidence="1" key="2">
    <citation type="submission" date="2022-08" db="UniProtKB">
        <authorList>
            <consortium name="EnsemblMetazoa"/>
        </authorList>
    </citation>
    <scope>IDENTIFICATION</scope>
    <source>
        <strain evidence="1">STECLA/ALBI9_A</strain>
    </source>
</reference>
<proteinExistence type="predicted"/>